<dbReference type="FunFam" id="1.10.510.10:FF:000571">
    <property type="entry name" value="Maternal embryonic leucine zipper kinase"/>
    <property type="match status" value="1"/>
</dbReference>
<name>A0A376B2H3_9ASCO</name>
<feature type="compositionally biased region" description="Low complexity" evidence="11">
    <location>
        <begin position="785"/>
        <end position="808"/>
    </location>
</feature>
<protein>
    <recommendedName>
        <fullName evidence="2">non-specific serine/threonine protein kinase</fullName>
        <ecNumber evidence="2">2.7.11.1</ecNumber>
    </recommendedName>
</protein>
<feature type="region of interest" description="Disordered" evidence="11">
    <location>
        <begin position="610"/>
        <end position="668"/>
    </location>
</feature>
<dbReference type="GO" id="GO:0106310">
    <property type="term" value="F:protein serine kinase activity"/>
    <property type="evidence" value="ECO:0007669"/>
    <property type="project" value="RHEA"/>
</dbReference>
<dbReference type="InterPro" id="IPR028375">
    <property type="entry name" value="KA1/Ssp2_C"/>
</dbReference>
<feature type="compositionally biased region" description="Low complexity" evidence="11">
    <location>
        <begin position="70"/>
        <end position="84"/>
    </location>
</feature>
<dbReference type="Pfam" id="PF00069">
    <property type="entry name" value="Pkinase"/>
    <property type="match status" value="1"/>
</dbReference>
<evidence type="ECO:0000259" key="12">
    <source>
        <dbReference type="PROSITE" id="PS50011"/>
    </source>
</evidence>
<dbReference type="PROSITE" id="PS00108">
    <property type="entry name" value="PROTEIN_KINASE_ST"/>
    <property type="match status" value="1"/>
</dbReference>
<evidence type="ECO:0000256" key="11">
    <source>
        <dbReference type="SAM" id="MobiDB-lite"/>
    </source>
</evidence>
<feature type="binding site" evidence="10">
    <location>
        <position position="171"/>
    </location>
    <ligand>
        <name>ATP</name>
        <dbReference type="ChEBI" id="CHEBI:30616"/>
    </ligand>
</feature>
<dbReference type="CDD" id="cd14077">
    <property type="entry name" value="STKc_Kin1_2"/>
    <property type="match status" value="1"/>
</dbReference>
<evidence type="ECO:0000313" key="14">
    <source>
        <dbReference type="EMBL" id="SSD58809.1"/>
    </source>
</evidence>
<evidence type="ECO:0000256" key="3">
    <source>
        <dbReference type="ARBA" id="ARBA00022527"/>
    </source>
</evidence>
<dbReference type="PROSITE" id="PS50032">
    <property type="entry name" value="KA1"/>
    <property type="match status" value="1"/>
</dbReference>
<evidence type="ECO:0000313" key="15">
    <source>
        <dbReference type="Proteomes" id="UP000262825"/>
    </source>
</evidence>
<keyword evidence="6 14" id="KW-0418">Kinase</keyword>
<dbReference type="GO" id="GO:0004674">
    <property type="term" value="F:protein serine/threonine kinase activity"/>
    <property type="evidence" value="ECO:0007669"/>
    <property type="project" value="UniProtKB-KW"/>
</dbReference>
<dbReference type="GO" id="GO:0000226">
    <property type="term" value="P:microtubule cytoskeleton organization"/>
    <property type="evidence" value="ECO:0007669"/>
    <property type="project" value="TreeGrafter"/>
</dbReference>
<dbReference type="InterPro" id="IPR017441">
    <property type="entry name" value="Protein_kinase_ATP_BS"/>
</dbReference>
<keyword evidence="7 10" id="KW-0067">ATP-binding</keyword>
<dbReference type="PANTHER" id="PTHR24346">
    <property type="entry name" value="MAP/MICROTUBULE AFFINITY-REGULATING KINASE"/>
    <property type="match status" value="1"/>
</dbReference>
<dbReference type="GO" id="GO:0035556">
    <property type="term" value="P:intracellular signal transduction"/>
    <property type="evidence" value="ECO:0007669"/>
    <property type="project" value="TreeGrafter"/>
</dbReference>
<dbReference type="Gene3D" id="1.10.510.10">
    <property type="entry name" value="Transferase(Phosphotransferase) domain 1"/>
    <property type="match status" value="1"/>
</dbReference>
<evidence type="ECO:0000256" key="4">
    <source>
        <dbReference type="ARBA" id="ARBA00022679"/>
    </source>
</evidence>
<keyword evidence="4" id="KW-0808">Transferase</keyword>
<gene>
    <name evidence="14" type="ORF">SCODWIG_00570</name>
</gene>
<comment type="catalytic activity">
    <reaction evidence="9">
        <text>L-seryl-[protein] + ATP = O-phospho-L-seryl-[protein] + ADP + H(+)</text>
        <dbReference type="Rhea" id="RHEA:17989"/>
        <dbReference type="Rhea" id="RHEA-COMP:9863"/>
        <dbReference type="Rhea" id="RHEA-COMP:11604"/>
        <dbReference type="ChEBI" id="CHEBI:15378"/>
        <dbReference type="ChEBI" id="CHEBI:29999"/>
        <dbReference type="ChEBI" id="CHEBI:30616"/>
        <dbReference type="ChEBI" id="CHEBI:83421"/>
        <dbReference type="ChEBI" id="CHEBI:456216"/>
        <dbReference type="EC" id="2.7.11.1"/>
    </reaction>
</comment>
<feature type="region of interest" description="Disordered" evidence="11">
    <location>
        <begin position="1317"/>
        <end position="1354"/>
    </location>
</feature>
<feature type="compositionally biased region" description="Basic and acidic residues" evidence="11">
    <location>
        <begin position="648"/>
        <end position="662"/>
    </location>
</feature>
<feature type="region of interest" description="Disordered" evidence="11">
    <location>
        <begin position="914"/>
        <end position="934"/>
    </location>
</feature>
<feature type="compositionally biased region" description="Low complexity" evidence="11">
    <location>
        <begin position="18"/>
        <end position="32"/>
    </location>
</feature>
<dbReference type="SMART" id="SM00220">
    <property type="entry name" value="S_TKc"/>
    <property type="match status" value="1"/>
</dbReference>
<evidence type="ECO:0000256" key="8">
    <source>
        <dbReference type="ARBA" id="ARBA00047899"/>
    </source>
</evidence>
<feature type="region of interest" description="Disordered" evidence="11">
    <location>
        <begin position="780"/>
        <end position="875"/>
    </location>
</feature>
<sequence length="1412" mass="156634">MSELPEYHINPKFSMGGNANNIERNNNPNSAAMPATPRMLGQNSGIPSNTRSQHNTPQVIVTPNNNNILNTPATTITSNTKNTNSGLMPPISLPPQQQQDTPISNSTSKSNTMATPPRVVRKQPKEFHRTSLGDWDFVENIGSGSMGKVKVARHRYTNEVCAIKIVTRAAKTFLYKQEKLPPPVTKEEKQEFEKKLQKEISRDKRTIREASLGQILYHPHICRLFEMCTMTTHFYMLFEYVKGGQLLDYIIQHGSLKEKHARKFARGIASALEYLHMNNIVHRDLKIENIMISQSGEIKLIDFGLSNFYNKKEKLHTFCGSLYFAAPELLMAHPYTGPEVDVWSFGVVLYVLVCGKVPFDDENANVLHQKIKEGKVEYPNHLSIEVIALLSKMLVVDPSRRASLKQVVNHQWMNKNYDFIVPCYLPHRLPLSHINPVVVKEMGRLELVEDVPDAIRTLENLIYSQEYMELSRQFWMINRENVNSDFSGVLGSGKNENTFQSNNNSDVSIESQRSTTVNTVNFIENDPSRAYHPLISIYYLVDEMMKRKQAKLRRKAAILKQQQLESPRQPIITSSSFLPQHSPHLVTNTNTTNTVPPIVTGTVVSKPTILLPPNLPAPEQAHASTIPSPTNIRKSSDIRYVSGSSNNAEDRNNDTIVNDKDTGVASGSTVNVMDIDDNNSNNNNNNNTKTGTAKASIATNNHFNSNNINTVMSSSRQQSPILPPTLQTTDLEAQINNNNNINNGVDVLLSPQEYAGVTQESNNNNGAEKSKFGSLFRRFSQKRYQQQQQQQQQSSNAATSATSATNSQPLPSVDANSSTDYQPMRWRRSHQRTVSEYVPPSRIHSYGSSSVTSRPVVETSVKNEPNTVNTNNDGNLAIDQETNENGGNLPALPPNADLMVKQQELKERFNKMISNNGSTNHTYENGADTNTLKPLMLPKNTAATDQSPPMSRKMHPSARAKSVGHVRRESLNFVRPPVPAASLYGGNTINNRIVDIAVNNNNGSDNTGSSDTVKTSSADANKYNGGSGAFSSLSTYTNNANTLSNSTTTAANNNNNNNNTGYYADDGYLQTNGQKKVEFDNDKYDLNEELTDSQILQQASQAPPGSMPSIDYPRSLFLKGFFSVQTTSSKPLPIVRHKIITTLNKLNIKFKEVKGGFICVHEQSIQPLNGTGNDTNVGSFMTVSPEERKPSIITIDDNNSGGSANSSFIEKYTATNNADNSSGAAKRSTSVNYHNSNNNNSSNGRTLATIPTTPKASSSKPFNNNYYLSPLPQPHTTLRTNTQHVPDELSTASLDADEQAQLQNMDDLLTTSRAHIINNKEGVSEEQGDQQQKTEGEYDNNKVPIKRDASNGIFSNNSNTASEEFGKQPLKFEIHIVKVRIIGLAGIHFKKVSGNTWMYKKLATHILKELNL</sequence>
<keyword evidence="5 10" id="KW-0547">Nucleotide-binding</keyword>
<dbReference type="SUPFAM" id="SSF103243">
    <property type="entry name" value="KA1-like"/>
    <property type="match status" value="1"/>
</dbReference>
<proteinExistence type="inferred from homology"/>
<feature type="compositionally biased region" description="Polar residues" evidence="11">
    <location>
        <begin position="41"/>
        <end position="69"/>
    </location>
</feature>
<dbReference type="PANTHER" id="PTHR24346:SF82">
    <property type="entry name" value="KP78A-RELATED"/>
    <property type="match status" value="1"/>
</dbReference>
<accession>A0A376B2H3</accession>
<dbReference type="PROSITE" id="PS50011">
    <property type="entry name" value="PROTEIN_KINASE_DOM"/>
    <property type="match status" value="1"/>
</dbReference>
<dbReference type="InterPro" id="IPR001772">
    <property type="entry name" value="KA1_dom"/>
</dbReference>
<evidence type="ECO:0000256" key="10">
    <source>
        <dbReference type="PROSITE-ProRule" id="PRU10141"/>
    </source>
</evidence>
<reference evidence="15" key="1">
    <citation type="submission" date="2018-06" db="EMBL/GenBank/DDBJ databases">
        <authorList>
            <person name="Guldener U."/>
        </authorList>
    </citation>
    <scope>NUCLEOTIDE SEQUENCE [LARGE SCALE GENOMIC DNA]</scope>
    <source>
        <strain evidence="15">UTAD17</strain>
    </source>
</reference>
<keyword evidence="3" id="KW-0723">Serine/threonine-protein kinase</keyword>
<feature type="region of interest" description="Disordered" evidence="11">
    <location>
        <begin position="1"/>
        <end position="127"/>
    </location>
</feature>
<evidence type="ECO:0000256" key="6">
    <source>
        <dbReference type="ARBA" id="ARBA00022777"/>
    </source>
</evidence>
<keyword evidence="15" id="KW-1185">Reference proteome</keyword>
<feature type="compositionally biased region" description="Polar residues" evidence="11">
    <location>
        <begin position="1244"/>
        <end position="1267"/>
    </location>
</feature>
<evidence type="ECO:0000256" key="5">
    <source>
        <dbReference type="ARBA" id="ARBA00022741"/>
    </source>
</evidence>
<feature type="compositionally biased region" description="Polar residues" evidence="11">
    <location>
        <begin position="914"/>
        <end position="932"/>
    </location>
</feature>
<feature type="compositionally biased region" description="Basic and acidic residues" evidence="11">
    <location>
        <begin position="1332"/>
        <end position="1349"/>
    </location>
</feature>
<feature type="compositionally biased region" description="Polar residues" evidence="11">
    <location>
        <begin position="622"/>
        <end position="633"/>
    </location>
</feature>
<dbReference type="InterPro" id="IPR008271">
    <property type="entry name" value="Ser/Thr_kinase_AS"/>
</dbReference>
<dbReference type="SUPFAM" id="SSF56112">
    <property type="entry name" value="Protein kinase-like (PK-like)"/>
    <property type="match status" value="1"/>
</dbReference>
<dbReference type="VEuPathDB" id="FungiDB:SCODWIG_00570"/>
<feature type="domain" description="Protein kinase" evidence="12">
    <location>
        <begin position="135"/>
        <end position="413"/>
    </location>
</feature>
<comment type="similarity">
    <text evidence="1">Belongs to the protein kinase superfamily. CAMK Ser/Thr protein kinase family. NIM1 subfamily.</text>
</comment>
<dbReference type="GO" id="GO:0005524">
    <property type="term" value="F:ATP binding"/>
    <property type="evidence" value="ECO:0007669"/>
    <property type="project" value="UniProtKB-UniRule"/>
</dbReference>
<evidence type="ECO:0000256" key="9">
    <source>
        <dbReference type="ARBA" id="ARBA00048679"/>
    </source>
</evidence>
<dbReference type="Proteomes" id="UP000262825">
    <property type="component" value="Unassembled WGS sequence"/>
</dbReference>
<dbReference type="Pfam" id="PF02149">
    <property type="entry name" value="KA1"/>
    <property type="match status" value="1"/>
</dbReference>
<dbReference type="PROSITE" id="PS00107">
    <property type="entry name" value="PROTEIN_KINASE_ATP"/>
    <property type="match status" value="1"/>
</dbReference>
<feature type="domain" description="KA1" evidence="13">
    <location>
        <begin position="1363"/>
        <end position="1412"/>
    </location>
</feature>
<feature type="compositionally biased region" description="Polar residues" evidence="11">
    <location>
        <begin position="94"/>
        <end position="114"/>
    </location>
</feature>
<organism evidence="14 15">
    <name type="scientific">Saccharomycodes ludwigii</name>
    <dbReference type="NCBI Taxonomy" id="36035"/>
    <lineage>
        <taxon>Eukaryota</taxon>
        <taxon>Fungi</taxon>
        <taxon>Dikarya</taxon>
        <taxon>Ascomycota</taxon>
        <taxon>Saccharomycotina</taxon>
        <taxon>Saccharomycetes</taxon>
        <taxon>Saccharomycodales</taxon>
        <taxon>Saccharomycodaceae</taxon>
        <taxon>Saccharomycodes</taxon>
    </lineage>
</organism>
<evidence type="ECO:0000256" key="2">
    <source>
        <dbReference type="ARBA" id="ARBA00012513"/>
    </source>
</evidence>
<evidence type="ECO:0000259" key="13">
    <source>
        <dbReference type="PROSITE" id="PS50032"/>
    </source>
</evidence>
<feature type="compositionally biased region" description="Polar residues" evidence="11">
    <location>
        <begin position="860"/>
        <end position="874"/>
    </location>
</feature>
<feature type="compositionally biased region" description="Low complexity" evidence="11">
    <location>
        <begin position="1228"/>
        <end position="1243"/>
    </location>
</feature>
<evidence type="ECO:0000256" key="7">
    <source>
        <dbReference type="ARBA" id="ARBA00022840"/>
    </source>
</evidence>
<dbReference type="InterPro" id="IPR000719">
    <property type="entry name" value="Prot_kinase_dom"/>
</dbReference>
<evidence type="ECO:0000256" key="1">
    <source>
        <dbReference type="ARBA" id="ARBA00010791"/>
    </source>
</evidence>
<feature type="region of interest" description="Disordered" evidence="11">
    <location>
        <begin position="1217"/>
        <end position="1280"/>
    </location>
</feature>
<dbReference type="GO" id="GO:0005737">
    <property type="term" value="C:cytoplasm"/>
    <property type="evidence" value="ECO:0007669"/>
    <property type="project" value="TreeGrafter"/>
</dbReference>
<dbReference type="Gene3D" id="3.30.310.80">
    <property type="entry name" value="Kinase associated domain 1, KA1"/>
    <property type="match status" value="1"/>
</dbReference>
<dbReference type="EC" id="2.7.11.1" evidence="2"/>
<comment type="catalytic activity">
    <reaction evidence="8">
        <text>L-threonyl-[protein] + ATP = O-phospho-L-threonyl-[protein] + ADP + H(+)</text>
        <dbReference type="Rhea" id="RHEA:46608"/>
        <dbReference type="Rhea" id="RHEA-COMP:11060"/>
        <dbReference type="Rhea" id="RHEA-COMP:11605"/>
        <dbReference type="ChEBI" id="CHEBI:15378"/>
        <dbReference type="ChEBI" id="CHEBI:30013"/>
        <dbReference type="ChEBI" id="CHEBI:30616"/>
        <dbReference type="ChEBI" id="CHEBI:61977"/>
        <dbReference type="ChEBI" id="CHEBI:456216"/>
        <dbReference type="EC" id="2.7.11.1"/>
    </reaction>
</comment>
<dbReference type="EMBL" id="UFAJ01000050">
    <property type="protein sequence ID" value="SSD58809.1"/>
    <property type="molecule type" value="Genomic_DNA"/>
</dbReference>
<dbReference type="InterPro" id="IPR011009">
    <property type="entry name" value="Kinase-like_dom_sf"/>
</dbReference>